<protein>
    <submittedName>
        <fullName evidence="10">Mechanosensitive ion channel</fullName>
    </submittedName>
</protein>
<dbReference type="SUPFAM" id="SSF82861">
    <property type="entry name" value="Mechanosensitive channel protein MscS (YggB), transmembrane region"/>
    <property type="match status" value="1"/>
</dbReference>
<dbReference type="Pfam" id="PF21082">
    <property type="entry name" value="MS_channel_3rd"/>
    <property type="match status" value="1"/>
</dbReference>
<organism evidence="10 11">
    <name type="scientific">Ponticoccus alexandrii</name>
    <dbReference type="NCBI Taxonomy" id="1943633"/>
    <lineage>
        <taxon>Bacteria</taxon>
        <taxon>Pseudomonadati</taxon>
        <taxon>Pseudomonadota</taxon>
        <taxon>Alphaproteobacteria</taxon>
        <taxon>Rhodobacterales</taxon>
        <taxon>Roseobacteraceae</taxon>
        <taxon>Ponticoccus</taxon>
    </lineage>
</organism>
<feature type="transmembrane region" description="Helical" evidence="7">
    <location>
        <begin position="203"/>
        <end position="223"/>
    </location>
</feature>
<evidence type="ECO:0000256" key="5">
    <source>
        <dbReference type="ARBA" id="ARBA00022989"/>
    </source>
</evidence>
<dbReference type="InterPro" id="IPR010920">
    <property type="entry name" value="LSM_dom_sf"/>
</dbReference>
<dbReference type="Gene3D" id="2.30.30.60">
    <property type="match status" value="1"/>
</dbReference>
<evidence type="ECO:0000256" key="4">
    <source>
        <dbReference type="ARBA" id="ARBA00022692"/>
    </source>
</evidence>
<keyword evidence="11" id="KW-1185">Reference proteome</keyword>
<gene>
    <name evidence="10" type="ORF">GQA70_15315</name>
</gene>
<dbReference type="InterPro" id="IPR023408">
    <property type="entry name" value="MscS_beta-dom_sf"/>
</dbReference>
<evidence type="ECO:0000259" key="9">
    <source>
        <dbReference type="Pfam" id="PF21082"/>
    </source>
</evidence>
<comment type="subcellular location">
    <subcellularLocation>
        <location evidence="1">Cell membrane</location>
        <topology evidence="1">Multi-pass membrane protein</topology>
    </subcellularLocation>
</comment>
<dbReference type="InterPro" id="IPR052702">
    <property type="entry name" value="MscS-like_channel"/>
</dbReference>
<evidence type="ECO:0000256" key="2">
    <source>
        <dbReference type="ARBA" id="ARBA00008017"/>
    </source>
</evidence>
<dbReference type="EMBL" id="CP047166">
    <property type="protein sequence ID" value="QRF67560.1"/>
    <property type="molecule type" value="Genomic_DNA"/>
</dbReference>
<sequence length="466" mass="50927">MVAALVQQRGFRQKNGRTARGIKALDIDLTTLPGPVRQAADWALQGWEIARQWLLSPAAWSQFALLLTAFALAWLVTRRLRPVLSRALTPEDESSGLLASLRLFLLIFVPLLLPVLAYLLTDVGEGLIRALFGSGAVIAFGKRLFLFLAARILVREIVTDPFLKLIGRMILLPVMALYALGILEPATQFLSDTTIALGNIRFSALSVVRGLIAGSVLFWLGRWSNDRTGGYIERQEMRPATRQLAAKAAELTIYGIAFLLLMNIIGVPLASLAVLGGAIGVGLGFGLQKIASNYISGVILLLEGQATLGDFVELDNGVSGTIVRTTARAMILETFDGRWVVVPNEDFITTRVVNYSDQGSSNRFEVPFSVSYDTDINRVPAIIEEAVATHPAILDSPYPPDCELRGFGDSGVDFAVEFWCNGHDDGPNKFTSDVGFLIWNRLKAHDIEIPFPHRVVELRQTGPEAA</sequence>
<dbReference type="Proteomes" id="UP000596387">
    <property type="component" value="Chromosome"/>
</dbReference>
<dbReference type="Gene3D" id="1.10.287.1260">
    <property type="match status" value="1"/>
</dbReference>
<evidence type="ECO:0000256" key="1">
    <source>
        <dbReference type="ARBA" id="ARBA00004651"/>
    </source>
</evidence>
<dbReference type="InterPro" id="IPR011014">
    <property type="entry name" value="MscS_channel_TM-2"/>
</dbReference>
<dbReference type="Gene3D" id="3.30.70.100">
    <property type="match status" value="1"/>
</dbReference>
<keyword evidence="3" id="KW-1003">Cell membrane</keyword>
<feature type="transmembrane region" description="Helical" evidence="7">
    <location>
        <begin position="126"/>
        <end position="153"/>
    </location>
</feature>
<feature type="domain" description="Mechanosensitive ion channel MscS" evidence="8">
    <location>
        <begin position="290"/>
        <end position="356"/>
    </location>
</feature>
<evidence type="ECO:0000313" key="10">
    <source>
        <dbReference type="EMBL" id="QRF67560.1"/>
    </source>
</evidence>
<evidence type="ECO:0000259" key="8">
    <source>
        <dbReference type="Pfam" id="PF00924"/>
    </source>
</evidence>
<dbReference type="PANTHER" id="PTHR30347">
    <property type="entry name" value="POTASSIUM CHANNEL RELATED"/>
    <property type="match status" value="1"/>
</dbReference>
<feature type="transmembrane region" description="Helical" evidence="7">
    <location>
        <begin position="58"/>
        <end position="76"/>
    </location>
</feature>
<comment type="similarity">
    <text evidence="2">Belongs to the MscS (TC 1.A.23) family.</text>
</comment>
<accession>A0ABX7FAI0</accession>
<keyword evidence="5 7" id="KW-1133">Transmembrane helix</keyword>
<feature type="transmembrane region" description="Helical" evidence="7">
    <location>
        <begin position="97"/>
        <end position="120"/>
    </location>
</feature>
<proteinExistence type="inferred from homology"/>
<evidence type="ECO:0000256" key="6">
    <source>
        <dbReference type="ARBA" id="ARBA00023136"/>
    </source>
</evidence>
<dbReference type="Pfam" id="PF00924">
    <property type="entry name" value="MS_channel_2nd"/>
    <property type="match status" value="1"/>
</dbReference>
<keyword evidence="6 7" id="KW-0472">Membrane</keyword>
<keyword evidence="4 7" id="KW-0812">Transmembrane</keyword>
<dbReference type="InterPro" id="IPR049278">
    <property type="entry name" value="MS_channel_C"/>
</dbReference>
<reference evidence="10 11" key="1">
    <citation type="submission" date="2019-12" db="EMBL/GenBank/DDBJ databases">
        <title>Complete Genome Sequence of a Quorum-Sensing Bacterium,Rhodobacteraceae bacterium C31, Isolated from a marine microalgae symbiotic bacteria.</title>
        <authorList>
            <person name="Zhang Y."/>
        </authorList>
    </citation>
    <scope>NUCLEOTIDE SEQUENCE [LARGE SCALE GENOMIC DNA]</scope>
    <source>
        <strain evidence="10 11">C31</strain>
    </source>
</reference>
<evidence type="ECO:0000313" key="11">
    <source>
        <dbReference type="Proteomes" id="UP000596387"/>
    </source>
</evidence>
<evidence type="ECO:0000256" key="3">
    <source>
        <dbReference type="ARBA" id="ARBA00022475"/>
    </source>
</evidence>
<name>A0ABX7FAI0_9RHOB</name>
<dbReference type="InterPro" id="IPR011066">
    <property type="entry name" value="MscS_channel_C_sf"/>
</dbReference>
<evidence type="ECO:0000256" key="7">
    <source>
        <dbReference type="SAM" id="Phobius"/>
    </source>
</evidence>
<feature type="transmembrane region" description="Helical" evidence="7">
    <location>
        <begin position="165"/>
        <end position="183"/>
    </location>
</feature>
<dbReference type="SUPFAM" id="SSF50182">
    <property type="entry name" value="Sm-like ribonucleoproteins"/>
    <property type="match status" value="1"/>
</dbReference>
<dbReference type="PANTHER" id="PTHR30347:SF1">
    <property type="entry name" value="MECHANOSENSITIVE CHANNEL MSCK"/>
    <property type="match status" value="1"/>
</dbReference>
<dbReference type="InterPro" id="IPR006685">
    <property type="entry name" value="MscS_channel_2nd"/>
</dbReference>
<dbReference type="SUPFAM" id="SSF82689">
    <property type="entry name" value="Mechanosensitive channel protein MscS (YggB), C-terminal domain"/>
    <property type="match status" value="1"/>
</dbReference>
<feature type="domain" description="Mechanosensitive ion channel MscS C-terminal" evidence="9">
    <location>
        <begin position="365"/>
        <end position="449"/>
    </location>
</feature>